<dbReference type="STRING" id="410764.GA0061103_0736"/>
<accession>A0A1C3XDI8</accession>
<evidence type="ECO:0000313" key="1">
    <source>
        <dbReference type="EMBL" id="SCB50034.1"/>
    </source>
</evidence>
<dbReference type="Pfam" id="PF06041">
    <property type="entry name" value="DUF924"/>
    <property type="match status" value="1"/>
</dbReference>
<gene>
    <name evidence="1" type="ORF">GA0061103_0736</name>
</gene>
<reference evidence="2" key="1">
    <citation type="submission" date="2016-08" db="EMBL/GenBank/DDBJ databases">
        <authorList>
            <person name="Varghese N."/>
            <person name="Submissions Spin"/>
        </authorList>
    </citation>
    <scope>NUCLEOTIDE SEQUENCE [LARGE SCALE GENOMIC DNA]</scope>
    <source>
        <strain evidence="2">HAMBI 2975</strain>
    </source>
</reference>
<proteinExistence type="predicted"/>
<dbReference type="RefSeq" id="WP_425349578.1">
    <property type="nucleotide sequence ID" value="NZ_FMAG01000015.1"/>
</dbReference>
<dbReference type="Proteomes" id="UP000199101">
    <property type="component" value="Unassembled WGS sequence"/>
</dbReference>
<dbReference type="SUPFAM" id="SSF48452">
    <property type="entry name" value="TPR-like"/>
    <property type="match status" value="1"/>
</dbReference>
<evidence type="ECO:0000313" key="2">
    <source>
        <dbReference type="Proteomes" id="UP000199101"/>
    </source>
</evidence>
<protein>
    <submittedName>
        <fullName evidence="1">Uncharacterized conserved protein, DUF924 family</fullName>
    </submittedName>
</protein>
<dbReference type="Gene3D" id="1.20.58.320">
    <property type="entry name" value="TPR-like"/>
    <property type="match status" value="1"/>
</dbReference>
<organism evidence="1 2">
    <name type="scientific">Rhizobium multihospitium</name>
    <dbReference type="NCBI Taxonomy" id="410764"/>
    <lineage>
        <taxon>Bacteria</taxon>
        <taxon>Pseudomonadati</taxon>
        <taxon>Pseudomonadota</taxon>
        <taxon>Alphaproteobacteria</taxon>
        <taxon>Hyphomicrobiales</taxon>
        <taxon>Rhizobiaceae</taxon>
        <taxon>Rhizobium/Agrobacterium group</taxon>
        <taxon>Rhizobium</taxon>
    </lineage>
</organism>
<keyword evidence="2" id="KW-1185">Reference proteome</keyword>
<dbReference type="Gene3D" id="1.25.40.10">
    <property type="entry name" value="Tetratricopeptide repeat domain"/>
    <property type="match status" value="1"/>
</dbReference>
<dbReference type="EMBL" id="FMAG01000015">
    <property type="protein sequence ID" value="SCB50034.1"/>
    <property type="molecule type" value="Genomic_DNA"/>
</dbReference>
<dbReference type="InterPro" id="IPR010323">
    <property type="entry name" value="DUF924"/>
</dbReference>
<name>A0A1C3XDI8_9HYPH</name>
<dbReference type="InterPro" id="IPR011990">
    <property type="entry name" value="TPR-like_helical_dom_sf"/>
</dbReference>
<sequence length="196" mass="22475">MTEMIPDSLKSVRHAPDVDLRIEAVNAFWRRSGLDRWLTKEPYFDADFHVRFEALHFTAAARQLDHWVDTVDGALALMVLLDQFPRNSYRTAHMFATDPLARHFARMAIDRGHDAGVKQDLRVFFYLPLIHSEDLRDQVRALRFCEASLGAGAILYARMHHDIIARFGRFPHRNPVLGRDTTPEEQAFLDSGGFAG</sequence>
<dbReference type="AlphaFoldDB" id="A0A1C3XDI8"/>